<name>Q22A24_TETTS</name>
<evidence type="ECO:0000313" key="3">
    <source>
        <dbReference type="EMBL" id="EAR82155.2"/>
    </source>
</evidence>
<dbReference type="KEGG" id="tet:TTHERM_01289170"/>
<evidence type="ECO:0000256" key="2">
    <source>
        <dbReference type="SAM" id="Phobius"/>
    </source>
</evidence>
<dbReference type="HOGENOM" id="CLU_759696_0_0_1"/>
<sequence length="409" mass="47798">MEVTGLFKSQRVVFPKKSDNQFQITKIVNLLKQKEIQYVYQFRKMSSNNNPKDILGLTKKIYEEVINRVCQKLLDDHEENEGLAEEIIDQLKSVWKRKIEERKVYIAAEQPNNQANEGTQKKEGSTSNQSKQSGSVLQPSSGKNELSDEKTQELLHNVFQQKIVHNHPNPDIQGNTIKKIKTEDNSNYQPPYTASTKLEEISPNFGASDNQDEFDNHRLQHENAQITHHNQKPEASIEAEDFHRQHSHRNIKQEDQEIDFNIAIVLIFIYILHLFSIYLNTINLFSCLLQNRNYSKVKHQTHTINHFQSKKKSNLKQKNTLKKRANNQEDEDSDDDQIDEQEDKRKKENKNELFLLQQDEHKTDCYICGYYSVMKKKTAKKFKISFEKMILSADGKDYILAGLSGDLEW</sequence>
<keyword evidence="2" id="KW-1133">Transmembrane helix</keyword>
<feature type="compositionally biased region" description="Acidic residues" evidence="1">
    <location>
        <begin position="328"/>
        <end position="341"/>
    </location>
</feature>
<reference evidence="4" key="1">
    <citation type="journal article" date="2006" name="PLoS Biol.">
        <title>Macronuclear genome sequence of the ciliate Tetrahymena thermophila, a model eukaryote.</title>
        <authorList>
            <person name="Eisen J.A."/>
            <person name="Coyne R.S."/>
            <person name="Wu M."/>
            <person name="Wu D."/>
            <person name="Thiagarajan M."/>
            <person name="Wortman J.R."/>
            <person name="Badger J.H."/>
            <person name="Ren Q."/>
            <person name="Amedeo P."/>
            <person name="Jones K.M."/>
            <person name="Tallon L.J."/>
            <person name="Delcher A.L."/>
            <person name="Salzberg S.L."/>
            <person name="Silva J.C."/>
            <person name="Haas B.J."/>
            <person name="Majoros W.H."/>
            <person name="Farzad M."/>
            <person name="Carlton J.M."/>
            <person name="Smith R.K. Jr."/>
            <person name="Garg J."/>
            <person name="Pearlman R.E."/>
            <person name="Karrer K.M."/>
            <person name="Sun L."/>
            <person name="Manning G."/>
            <person name="Elde N.C."/>
            <person name="Turkewitz A.P."/>
            <person name="Asai D.J."/>
            <person name="Wilkes D.E."/>
            <person name="Wang Y."/>
            <person name="Cai H."/>
            <person name="Collins K."/>
            <person name="Stewart B.A."/>
            <person name="Lee S.R."/>
            <person name="Wilamowska K."/>
            <person name="Weinberg Z."/>
            <person name="Ruzzo W.L."/>
            <person name="Wloga D."/>
            <person name="Gaertig J."/>
            <person name="Frankel J."/>
            <person name="Tsao C.-C."/>
            <person name="Gorovsky M.A."/>
            <person name="Keeling P.J."/>
            <person name="Waller R.F."/>
            <person name="Patron N.J."/>
            <person name="Cherry J.M."/>
            <person name="Stover N.A."/>
            <person name="Krieger C.J."/>
            <person name="del Toro C."/>
            <person name="Ryder H.F."/>
            <person name="Williamson S.C."/>
            <person name="Barbeau R.A."/>
            <person name="Hamilton E.P."/>
            <person name="Orias E."/>
        </authorList>
    </citation>
    <scope>NUCLEOTIDE SEQUENCE [LARGE SCALE GENOMIC DNA]</scope>
    <source>
        <strain evidence="4">SB210</strain>
    </source>
</reference>
<feature type="compositionally biased region" description="Polar residues" evidence="1">
    <location>
        <begin position="125"/>
        <end position="144"/>
    </location>
</feature>
<dbReference type="GeneID" id="7835740"/>
<feature type="compositionally biased region" description="Basic residues" evidence="1">
    <location>
        <begin position="308"/>
        <end position="325"/>
    </location>
</feature>
<dbReference type="Gene3D" id="1.10.287.100">
    <property type="match status" value="1"/>
</dbReference>
<accession>Q22A24</accession>
<organism evidence="3 4">
    <name type="scientific">Tetrahymena thermophila (strain SB210)</name>
    <dbReference type="NCBI Taxonomy" id="312017"/>
    <lineage>
        <taxon>Eukaryota</taxon>
        <taxon>Sar</taxon>
        <taxon>Alveolata</taxon>
        <taxon>Ciliophora</taxon>
        <taxon>Intramacronucleata</taxon>
        <taxon>Oligohymenophorea</taxon>
        <taxon>Hymenostomatida</taxon>
        <taxon>Tetrahymenina</taxon>
        <taxon>Tetrahymenidae</taxon>
        <taxon>Tetrahymena</taxon>
    </lineage>
</organism>
<proteinExistence type="predicted"/>
<feature type="transmembrane region" description="Helical" evidence="2">
    <location>
        <begin position="258"/>
        <end position="279"/>
    </location>
</feature>
<feature type="region of interest" description="Disordered" evidence="1">
    <location>
        <begin position="305"/>
        <end position="345"/>
    </location>
</feature>
<dbReference type="RefSeq" id="XP_001029819.2">
    <property type="nucleotide sequence ID" value="XM_001029819.2"/>
</dbReference>
<dbReference type="EMBL" id="GG662462">
    <property type="protein sequence ID" value="EAR82155.2"/>
    <property type="molecule type" value="Genomic_DNA"/>
</dbReference>
<evidence type="ECO:0000313" key="4">
    <source>
        <dbReference type="Proteomes" id="UP000009168"/>
    </source>
</evidence>
<gene>
    <name evidence="3" type="ORF">TTHERM_01289170</name>
</gene>
<keyword evidence="2 3" id="KW-0812">Transmembrane</keyword>
<keyword evidence="4" id="KW-1185">Reference proteome</keyword>
<evidence type="ECO:0000256" key="1">
    <source>
        <dbReference type="SAM" id="MobiDB-lite"/>
    </source>
</evidence>
<feature type="region of interest" description="Disordered" evidence="1">
    <location>
        <begin position="110"/>
        <end position="149"/>
    </location>
</feature>
<protein>
    <submittedName>
        <fullName evidence="3">Transmembrane protein, putative</fullName>
    </submittedName>
</protein>
<dbReference type="Proteomes" id="UP000009168">
    <property type="component" value="Unassembled WGS sequence"/>
</dbReference>
<dbReference type="AlphaFoldDB" id="Q22A24"/>
<dbReference type="InParanoid" id="Q22A24"/>
<keyword evidence="2" id="KW-0472">Membrane</keyword>